<keyword evidence="1" id="KW-0732">Signal</keyword>
<reference evidence="2" key="1">
    <citation type="submission" date="2021-01" db="EMBL/GenBank/DDBJ databases">
        <authorList>
            <person name="Corre E."/>
            <person name="Pelletier E."/>
            <person name="Niang G."/>
            <person name="Scheremetjew M."/>
            <person name="Finn R."/>
            <person name="Kale V."/>
            <person name="Holt S."/>
            <person name="Cochrane G."/>
            <person name="Meng A."/>
            <person name="Brown T."/>
            <person name="Cohen L."/>
        </authorList>
    </citation>
    <scope>NUCLEOTIDE SEQUENCE</scope>
    <source>
        <strain evidence="2">CCMP127</strain>
    </source>
</reference>
<gene>
    <name evidence="2" type="ORF">ACOF00016_LOCUS18670</name>
</gene>
<feature type="chain" id="PRO_5031091457" evidence="1">
    <location>
        <begin position="18"/>
        <end position="258"/>
    </location>
</feature>
<evidence type="ECO:0000256" key="1">
    <source>
        <dbReference type="SAM" id="SignalP"/>
    </source>
</evidence>
<dbReference type="EMBL" id="HBIM01025133">
    <property type="protein sequence ID" value="CAE0422071.1"/>
    <property type="molecule type" value="Transcribed_RNA"/>
</dbReference>
<proteinExistence type="predicted"/>
<sequence>MMQKTISLLLLAATASAFTTVSPPKAHRAVVNSQFPPASQTQLSMASADDSIPDKLKEKFEHFQKTVDEKNFLVVDAKKAREELARNWGWITGSGVLTMALGALALTVPIVATGVAYDGTVLTIGAAGFIGLVNTFFAEKGHRLKSGLSGLGYLALSYYMGTHPAQGLDIITLTIATVIAAEGLYETALAIRNSDIQGRSWHAVSGVISTLAGLFLSANIPAASLVTPGAALGVRLTSNGASKVAIGLTGKEIADKRK</sequence>
<dbReference type="GO" id="GO:0005886">
    <property type="term" value="C:plasma membrane"/>
    <property type="evidence" value="ECO:0007669"/>
    <property type="project" value="TreeGrafter"/>
</dbReference>
<dbReference type="InterPro" id="IPR005325">
    <property type="entry name" value="DUF308_memb"/>
</dbReference>
<dbReference type="Pfam" id="PF03729">
    <property type="entry name" value="DUF308"/>
    <property type="match status" value="1"/>
</dbReference>
<dbReference type="PANTHER" id="PTHR34989:SF1">
    <property type="entry name" value="PROTEIN HDED"/>
    <property type="match status" value="1"/>
</dbReference>
<feature type="signal peptide" evidence="1">
    <location>
        <begin position="1"/>
        <end position="17"/>
    </location>
</feature>
<organism evidence="2">
    <name type="scientific">Amphora coffeiformis</name>
    <dbReference type="NCBI Taxonomy" id="265554"/>
    <lineage>
        <taxon>Eukaryota</taxon>
        <taxon>Sar</taxon>
        <taxon>Stramenopiles</taxon>
        <taxon>Ochrophyta</taxon>
        <taxon>Bacillariophyta</taxon>
        <taxon>Bacillariophyceae</taxon>
        <taxon>Bacillariophycidae</taxon>
        <taxon>Thalassiophysales</taxon>
        <taxon>Catenulaceae</taxon>
        <taxon>Amphora</taxon>
    </lineage>
</organism>
<evidence type="ECO:0000313" key="2">
    <source>
        <dbReference type="EMBL" id="CAE0422071.1"/>
    </source>
</evidence>
<dbReference type="InterPro" id="IPR052712">
    <property type="entry name" value="Acid_resist_chaperone_HdeD"/>
</dbReference>
<dbReference type="PANTHER" id="PTHR34989">
    <property type="entry name" value="PROTEIN HDED"/>
    <property type="match status" value="1"/>
</dbReference>
<protein>
    <submittedName>
        <fullName evidence="2">Uncharacterized protein</fullName>
    </submittedName>
</protein>
<dbReference type="AlphaFoldDB" id="A0A7S3LGU4"/>
<accession>A0A7S3LGU4</accession>
<name>A0A7S3LGU4_9STRA</name>